<comment type="function">
    <text evidence="7">Catalyzes the release of premature peptidyl moieties from peptidyl-tRNA molecules trapped in stalled 50S ribosomal subunits, and thus maintains levels of free tRNAs and 50S ribosomes.</text>
</comment>
<keyword evidence="3 7" id="KW-0378">Hydrolase</keyword>
<dbReference type="Proteomes" id="UP001225378">
    <property type="component" value="Chromosome"/>
</dbReference>
<evidence type="ECO:0000313" key="10">
    <source>
        <dbReference type="EMBL" id="XBS20870.1"/>
    </source>
</evidence>
<dbReference type="AlphaFoldDB" id="A0AAU7NV88"/>
<comment type="function">
    <text evidence="7">Hydrolyzes ribosome-free peptidyl-tRNAs (with 1 or more amino acids incorporated), which drop off the ribosome during protein synthesis, or as a result of ribosome stalling.</text>
</comment>
<feature type="site" description="Stabilizes the basic form of H active site to accept a proton" evidence="7">
    <location>
        <position position="91"/>
    </location>
</feature>
<keyword evidence="4 7" id="KW-0694">RNA-binding</keyword>
<proteinExistence type="inferred from homology"/>
<dbReference type="InterPro" id="IPR018171">
    <property type="entry name" value="Pept_tRNA_hydro_CS"/>
</dbReference>
<evidence type="ECO:0000313" key="11">
    <source>
        <dbReference type="Proteomes" id="UP001225378"/>
    </source>
</evidence>
<sequence length="186" mass="20386">MIRLIVGLGNPGRKYEKTRHNVGFLFLERLAGVGVWSNEARFQGLLASCRLGAHQVVLLKPQTYMNNSGASVGKVARYYKIAPEEILVVHDELDFDEGVIRVKKGGGHAGHNGLRDIVAHLGSRDFMRLRVGIGRPPVGQAVSDYVLSRPTSEGCARIERAFDEVESLIGSVVDGDIDLVMRELHG</sequence>
<dbReference type="SUPFAM" id="SSF53178">
    <property type="entry name" value="Peptidyl-tRNA hydrolase-like"/>
    <property type="match status" value="1"/>
</dbReference>
<gene>
    <name evidence="7 10" type="primary">pth</name>
    <name evidence="10" type="ORF">Q9L42_001705</name>
</gene>
<organism evidence="10 11">
    <name type="scientific">Methylomarinum roseum</name>
    <dbReference type="NCBI Taxonomy" id="3067653"/>
    <lineage>
        <taxon>Bacteria</taxon>
        <taxon>Pseudomonadati</taxon>
        <taxon>Pseudomonadota</taxon>
        <taxon>Gammaproteobacteria</taxon>
        <taxon>Methylococcales</taxon>
        <taxon>Methylococcaceae</taxon>
        <taxon>Methylomarinum</taxon>
    </lineage>
</organism>
<dbReference type="GO" id="GO:0072344">
    <property type="term" value="P:rescue of stalled ribosome"/>
    <property type="evidence" value="ECO:0007669"/>
    <property type="project" value="UniProtKB-UniRule"/>
</dbReference>
<reference evidence="10 11" key="1">
    <citation type="journal article" date="2024" name="Microbiology">
        <title>Methylomarinum rosea sp. nov., a novel halophilic methanotrophic bacterium from the hypersaline Lake Elton.</title>
        <authorList>
            <person name="Suleimanov R.Z."/>
            <person name="Oshkin I.Y."/>
            <person name="Danilova O.V."/>
            <person name="Suzina N.E."/>
            <person name="Dedysh S.N."/>
        </authorList>
    </citation>
    <scope>NUCLEOTIDE SEQUENCE [LARGE SCALE GENOMIC DNA]</scope>
    <source>
        <strain evidence="10 11">Ch1-1</strain>
    </source>
</reference>
<dbReference type="NCBIfam" id="TIGR00447">
    <property type="entry name" value="pth"/>
    <property type="match status" value="1"/>
</dbReference>
<feature type="binding site" evidence="7">
    <location>
        <position position="64"/>
    </location>
    <ligand>
        <name>tRNA</name>
        <dbReference type="ChEBI" id="CHEBI:17843"/>
    </ligand>
</feature>
<dbReference type="EC" id="3.1.1.29" evidence="1 7"/>
<feature type="site" description="Discriminates between blocked and unblocked aminoacyl-tRNA" evidence="7">
    <location>
        <position position="10"/>
    </location>
</feature>
<feature type="binding site" evidence="7">
    <location>
        <position position="66"/>
    </location>
    <ligand>
        <name>tRNA</name>
        <dbReference type="ChEBI" id="CHEBI:17843"/>
    </ligand>
</feature>
<evidence type="ECO:0000256" key="9">
    <source>
        <dbReference type="RuleBase" id="RU004320"/>
    </source>
</evidence>
<comment type="similarity">
    <text evidence="5 7 9">Belongs to the PTH family.</text>
</comment>
<dbReference type="PANTHER" id="PTHR17224:SF1">
    <property type="entry name" value="PEPTIDYL-TRNA HYDROLASE"/>
    <property type="match status" value="1"/>
</dbReference>
<dbReference type="GO" id="GO:0006515">
    <property type="term" value="P:protein quality control for misfolded or incompletely synthesized proteins"/>
    <property type="evidence" value="ECO:0007669"/>
    <property type="project" value="UniProtKB-UniRule"/>
</dbReference>
<comment type="catalytic activity">
    <reaction evidence="7 8">
        <text>an N-acyl-L-alpha-aminoacyl-tRNA + H2O = an N-acyl-L-amino acid + a tRNA + H(+)</text>
        <dbReference type="Rhea" id="RHEA:54448"/>
        <dbReference type="Rhea" id="RHEA-COMP:10123"/>
        <dbReference type="Rhea" id="RHEA-COMP:13883"/>
        <dbReference type="ChEBI" id="CHEBI:15377"/>
        <dbReference type="ChEBI" id="CHEBI:15378"/>
        <dbReference type="ChEBI" id="CHEBI:59874"/>
        <dbReference type="ChEBI" id="CHEBI:78442"/>
        <dbReference type="ChEBI" id="CHEBI:138191"/>
        <dbReference type="EC" id="3.1.1.29"/>
    </reaction>
</comment>
<evidence type="ECO:0000256" key="8">
    <source>
        <dbReference type="RuleBase" id="RU000673"/>
    </source>
</evidence>
<dbReference type="Gene3D" id="3.40.50.1470">
    <property type="entry name" value="Peptidyl-tRNA hydrolase"/>
    <property type="match status" value="1"/>
</dbReference>
<evidence type="ECO:0000256" key="3">
    <source>
        <dbReference type="ARBA" id="ARBA00022801"/>
    </source>
</evidence>
<dbReference type="PANTHER" id="PTHR17224">
    <property type="entry name" value="PEPTIDYL-TRNA HYDROLASE"/>
    <property type="match status" value="1"/>
</dbReference>
<name>A0AAU7NV88_9GAMM</name>
<dbReference type="InterPro" id="IPR001328">
    <property type="entry name" value="Pept_tRNA_hydro"/>
</dbReference>
<keyword evidence="11" id="KW-1185">Reference proteome</keyword>
<evidence type="ECO:0000256" key="5">
    <source>
        <dbReference type="ARBA" id="ARBA00038063"/>
    </source>
</evidence>
<accession>A0AAU7NV88</accession>
<dbReference type="GO" id="GO:0004045">
    <property type="term" value="F:peptidyl-tRNA hydrolase activity"/>
    <property type="evidence" value="ECO:0007669"/>
    <property type="project" value="UniProtKB-UniRule"/>
</dbReference>
<keyword evidence="7" id="KW-0963">Cytoplasm</keyword>
<dbReference type="PROSITE" id="PS01195">
    <property type="entry name" value="PEPT_TRNA_HYDROL_1"/>
    <property type="match status" value="1"/>
</dbReference>
<dbReference type="CDD" id="cd00462">
    <property type="entry name" value="PTH"/>
    <property type="match status" value="1"/>
</dbReference>
<protein>
    <recommendedName>
        <fullName evidence="6 7">Peptidyl-tRNA hydrolase</fullName>
        <shortName evidence="7">Pth</shortName>
        <ecNumber evidence="1 7">3.1.1.29</ecNumber>
    </recommendedName>
</protein>
<dbReference type="InterPro" id="IPR036416">
    <property type="entry name" value="Pept_tRNA_hydro_sf"/>
</dbReference>
<evidence type="ECO:0000256" key="7">
    <source>
        <dbReference type="HAMAP-Rule" id="MF_00083"/>
    </source>
</evidence>
<feature type="binding site" evidence="7">
    <location>
        <position position="15"/>
    </location>
    <ligand>
        <name>tRNA</name>
        <dbReference type="ChEBI" id="CHEBI:17843"/>
    </ligand>
</feature>
<feature type="active site" description="Proton acceptor" evidence="7">
    <location>
        <position position="20"/>
    </location>
</feature>
<dbReference type="EMBL" id="CP157743">
    <property type="protein sequence ID" value="XBS20870.1"/>
    <property type="molecule type" value="Genomic_DNA"/>
</dbReference>
<comment type="subunit">
    <text evidence="7">Monomer.</text>
</comment>
<dbReference type="GO" id="GO:0005737">
    <property type="term" value="C:cytoplasm"/>
    <property type="evidence" value="ECO:0007669"/>
    <property type="project" value="UniProtKB-SubCell"/>
</dbReference>
<dbReference type="HAMAP" id="MF_00083">
    <property type="entry name" value="Pept_tRNA_hydro_bact"/>
    <property type="match status" value="1"/>
</dbReference>
<dbReference type="RefSeq" id="WP_305906358.1">
    <property type="nucleotide sequence ID" value="NZ_CP157743.1"/>
</dbReference>
<evidence type="ECO:0000256" key="6">
    <source>
        <dbReference type="ARBA" id="ARBA00050038"/>
    </source>
</evidence>
<feature type="binding site" evidence="7">
    <location>
        <position position="112"/>
    </location>
    <ligand>
        <name>tRNA</name>
        <dbReference type="ChEBI" id="CHEBI:17843"/>
    </ligand>
</feature>
<dbReference type="FunFam" id="3.40.50.1470:FF:000001">
    <property type="entry name" value="Peptidyl-tRNA hydrolase"/>
    <property type="match status" value="1"/>
</dbReference>
<evidence type="ECO:0000256" key="1">
    <source>
        <dbReference type="ARBA" id="ARBA00013260"/>
    </source>
</evidence>
<comment type="subcellular location">
    <subcellularLocation>
        <location evidence="7">Cytoplasm</location>
    </subcellularLocation>
</comment>
<dbReference type="PROSITE" id="PS01196">
    <property type="entry name" value="PEPT_TRNA_HYDROL_2"/>
    <property type="match status" value="1"/>
</dbReference>
<evidence type="ECO:0000256" key="2">
    <source>
        <dbReference type="ARBA" id="ARBA00022555"/>
    </source>
</evidence>
<dbReference type="Pfam" id="PF01195">
    <property type="entry name" value="Pept_tRNA_hydro"/>
    <property type="match status" value="1"/>
</dbReference>
<dbReference type="GO" id="GO:0000049">
    <property type="term" value="F:tRNA binding"/>
    <property type="evidence" value="ECO:0007669"/>
    <property type="project" value="UniProtKB-UniRule"/>
</dbReference>
<dbReference type="KEGG" id="mech:Q9L42_001705"/>
<evidence type="ECO:0000256" key="4">
    <source>
        <dbReference type="ARBA" id="ARBA00022884"/>
    </source>
</evidence>
<keyword evidence="2 7" id="KW-0820">tRNA-binding</keyword>